<feature type="chain" id="PRO_5046316490" evidence="1">
    <location>
        <begin position="21"/>
        <end position="175"/>
    </location>
</feature>
<feature type="domain" description="FAS1" evidence="2">
    <location>
        <begin position="38"/>
        <end position="171"/>
    </location>
</feature>
<dbReference type="InterPro" id="IPR036378">
    <property type="entry name" value="FAS1_dom_sf"/>
</dbReference>
<dbReference type="InterPro" id="IPR050904">
    <property type="entry name" value="Adhesion/Biosynth-related"/>
</dbReference>
<gene>
    <name evidence="3" type="ORF">V0U35_05190</name>
</gene>
<accession>A0ABU7LWZ1</accession>
<sequence length="175" mass="17838">MPRLLATAAIAAALSAPAFAGDYVKDHHGSSSHEAPMQADIVDTAVNAGSFNTLVAAVQAAGLVETLRGDGPFTVFAPTDEAFAALGEDAINDLLLEENRDQLIAILTYHVVPGEYFAADLAGQSLSVATVNGNTVDIDATMGGVMVDGASVISADVDASNGVIHVIDSVIMPAM</sequence>
<dbReference type="PANTHER" id="PTHR10900">
    <property type="entry name" value="PERIOSTIN-RELATED"/>
    <property type="match status" value="1"/>
</dbReference>
<feature type="signal peptide" evidence="1">
    <location>
        <begin position="1"/>
        <end position="20"/>
    </location>
</feature>
<dbReference type="Gene3D" id="2.30.180.10">
    <property type="entry name" value="FAS1 domain"/>
    <property type="match status" value="1"/>
</dbReference>
<dbReference type="SUPFAM" id="SSF82153">
    <property type="entry name" value="FAS1 domain"/>
    <property type="match status" value="1"/>
</dbReference>
<evidence type="ECO:0000259" key="2">
    <source>
        <dbReference type="PROSITE" id="PS50213"/>
    </source>
</evidence>
<dbReference type="SMART" id="SM00554">
    <property type="entry name" value="FAS1"/>
    <property type="match status" value="1"/>
</dbReference>
<dbReference type="InterPro" id="IPR000782">
    <property type="entry name" value="FAS1_domain"/>
</dbReference>
<organism evidence="3 4">
    <name type="scientific">Hyphobacterium marinum</name>
    <dbReference type="NCBI Taxonomy" id="3116574"/>
    <lineage>
        <taxon>Bacteria</taxon>
        <taxon>Pseudomonadati</taxon>
        <taxon>Pseudomonadota</taxon>
        <taxon>Alphaproteobacteria</taxon>
        <taxon>Maricaulales</taxon>
        <taxon>Maricaulaceae</taxon>
        <taxon>Hyphobacterium</taxon>
    </lineage>
</organism>
<dbReference type="PANTHER" id="PTHR10900:SF77">
    <property type="entry name" value="FI19380P1"/>
    <property type="match status" value="1"/>
</dbReference>
<dbReference type="PROSITE" id="PS50213">
    <property type="entry name" value="FAS1"/>
    <property type="match status" value="1"/>
</dbReference>
<proteinExistence type="predicted"/>
<reference evidence="3 4" key="1">
    <citation type="submission" date="2024-01" db="EMBL/GenBank/DDBJ databases">
        <title>Hyphobacterium bacterium isolated from marine sediment.</title>
        <authorList>
            <person name="Zhao S."/>
        </authorList>
    </citation>
    <scope>NUCLEOTIDE SEQUENCE [LARGE SCALE GENOMIC DNA]</scope>
    <source>
        <strain evidence="3 4">Y60-23</strain>
    </source>
</reference>
<keyword evidence="1" id="KW-0732">Signal</keyword>
<evidence type="ECO:0000313" key="3">
    <source>
        <dbReference type="EMBL" id="MEE2566068.1"/>
    </source>
</evidence>
<evidence type="ECO:0000313" key="4">
    <source>
        <dbReference type="Proteomes" id="UP001310692"/>
    </source>
</evidence>
<dbReference type="EMBL" id="JAZDRO010000002">
    <property type="protein sequence ID" value="MEE2566068.1"/>
    <property type="molecule type" value="Genomic_DNA"/>
</dbReference>
<name>A0ABU7LWZ1_9PROT</name>
<evidence type="ECO:0000256" key="1">
    <source>
        <dbReference type="SAM" id="SignalP"/>
    </source>
</evidence>
<keyword evidence="4" id="KW-1185">Reference proteome</keyword>
<dbReference type="Proteomes" id="UP001310692">
    <property type="component" value="Unassembled WGS sequence"/>
</dbReference>
<dbReference type="Pfam" id="PF02469">
    <property type="entry name" value="Fasciclin"/>
    <property type="match status" value="1"/>
</dbReference>
<protein>
    <submittedName>
        <fullName evidence="3">Fasciclin domain-containing protein</fullName>
    </submittedName>
</protein>
<comment type="caution">
    <text evidence="3">The sequence shown here is derived from an EMBL/GenBank/DDBJ whole genome shotgun (WGS) entry which is preliminary data.</text>
</comment>
<dbReference type="RefSeq" id="WP_330195609.1">
    <property type="nucleotide sequence ID" value="NZ_JAZDRO010000002.1"/>
</dbReference>